<feature type="transmembrane region" description="Helical" evidence="1">
    <location>
        <begin position="53"/>
        <end position="74"/>
    </location>
</feature>
<evidence type="ECO:0000313" key="3">
    <source>
        <dbReference type="Proteomes" id="UP001549321"/>
    </source>
</evidence>
<organism evidence="2 3">
    <name type="scientific">Kaistia defluvii</name>
    <dbReference type="NCBI Taxonomy" id="410841"/>
    <lineage>
        <taxon>Bacteria</taxon>
        <taxon>Pseudomonadati</taxon>
        <taxon>Pseudomonadota</taxon>
        <taxon>Alphaproteobacteria</taxon>
        <taxon>Hyphomicrobiales</taxon>
        <taxon>Kaistiaceae</taxon>
        <taxon>Kaistia</taxon>
    </lineage>
</organism>
<dbReference type="InterPro" id="IPR006311">
    <property type="entry name" value="TAT_signal"/>
</dbReference>
<keyword evidence="1" id="KW-0812">Transmembrane</keyword>
<name>A0ABV2QZY7_9HYPH</name>
<feature type="transmembrane region" description="Helical" evidence="1">
    <location>
        <begin position="21"/>
        <end position="41"/>
    </location>
</feature>
<protein>
    <submittedName>
        <fullName evidence="2">Uncharacterized protein</fullName>
    </submittedName>
</protein>
<dbReference type="EMBL" id="JBEPSM010000001">
    <property type="protein sequence ID" value="MET4634448.1"/>
    <property type="molecule type" value="Genomic_DNA"/>
</dbReference>
<feature type="transmembrane region" description="Helical" evidence="1">
    <location>
        <begin position="86"/>
        <end position="105"/>
    </location>
</feature>
<sequence length="121" mass="12658">MSRQWISRQRLLSRDALGTGLLAAGILALLAALAWWALVFVNVAENTSLTIPAAVPCLINTSDLCSLAMSLCGSGHWLGIPRYWEGLFWVGAALTLAAGAFQLVVATAGSTETGTQLGGKN</sequence>
<dbReference type="PROSITE" id="PS51318">
    <property type="entry name" value="TAT"/>
    <property type="match status" value="1"/>
</dbReference>
<dbReference type="Proteomes" id="UP001549321">
    <property type="component" value="Unassembled WGS sequence"/>
</dbReference>
<evidence type="ECO:0000313" key="2">
    <source>
        <dbReference type="EMBL" id="MET4634448.1"/>
    </source>
</evidence>
<keyword evidence="1" id="KW-0472">Membrane</keyword>
<evidence type="ECO:0000256" key="1">
    <source>
        <dbReference type="SAM" id="Phobius"/>
    </source>
</evidence>
<keyword evidence="3" id="KW-1185">Reference proteome</keyword>
<proteinExistence type="predicted"/>
<gene>
    <name evidence="2" type="ORF">ABIE08_002361</name>
</gene>
<dbReference type="RefSeq" id="WP_354551170.1">
    <property type="nucleotide sequence ID" value="NZ_JBEPSM010000001.1"/>
</dbReference>
<accession>A0ABV2QZY7</accession>
<keyword evidence="1" id="KW-1133">Transmembrane helix</keyword>
<reference evidence="2 3" key="1">
    <citation type="submission" date="2024-06" db="EMBL/GenBank/DDBJ databases">
        <title>Sorghum-associated microbial communities from plants grown in Nebraska, USA.</title>
        <authorList>
            <person name="Schachtman D."/>
        </authorList>
    </citation>
    <scope>NUCLEOTIDE SEQUENCE [LARGE SCALE GENOMIC DNA]</scope>
    <source>
        <strain evidence="2 3">3207</strain>
    </source>
</reference>
<comment type="caution">
    <text evidence="2">The sequence shown here is derived from an EMBL/GenBank/DDBJ whole genome shotgun (WGS) entry which is preliminary data.</text>
</comment>